<feature type="non-terminal residue" evidence="1">
    <location>
        <position position="802"/>
    </location>
</feature>
<reference evidence="1" key="1">
    <citation type="journal article" date="2015" name="Nature">
        <title>Complex archaea that bridge the gap between prokaryotes and eukaryotes.</title>
        <authorList>
            <person name="Spang A."/>
            <person name="Saw J.H."/>
            <person name="Jorgensen S.L."/>
            <person name="Zaremba-Niedzwiedzka K."/>
            <person name="Martijn J."/>
            <person name="Lind A.E."/>
            <person name="van Eijk R."/>
            <person name="Schleper C."/>
            <person name="Guy L."/>
            <person name="Ettema T.J."/>
        </authorList>
    </citation>
    <scope>NUCLEOTIDE SEQUENCE</scope>
</reference>
<gene>
    <name evidence="1" type="ORF">LCGC14_1773280</name>
</gene>
<comment type="caution">
    <text evidence="1">The sequence shown here is derived from an EMBL/GenBank/DDBJ whole genome shotgun (WGS) entry which is preliminary data.</text>
</comment>
<accession>A0A0F9JXA2</accession>
<sequence length="802" mass="88932">MSPLIAPGEVRQFDVAWAEWSDFFNRTGQLPDTPADQDLAPLFENWKSVVQQWQLEHPEIEVGPQEVAGMPEMPDVNPLEVATLYGVDVVRFLGPVQLADLALPREERTLNWEAPFEQFLTWEQAQWLGIQGVPEGGVVRVTPMADGTLSYTLEPGPGEPGFAPAVQAEVDERREELLTALRLVFPEEFDPAMSFGISPENLPEAVLQGFRKNLATDYERTVADLFERAGAEQAETILRMMGVTEENILRTLDFKEQEARVDTMIDAVFPDHDVEELAALVETDWPLFVETMRWKGITAEKQALLQYMGYSPQEINSFFNVVTVPAIVDGFQKILTVDVATMRAFDQQGNWVGTYNVVTEEFSGLPEESRIKDVWDEVVLAGQHIWEQGKEFFLSTLPNVLFRDLTEFERSIYGDEYVNRVNAVNAVHRDRFRSEYARAQSEFEQWITDHPELAPPAWVRGNYRERLREDPLMTILYEAAGSVTYTVAAMATTLAATVVTGNPWMGALAASTVIGPSLSQDAYEALLAAGVPEREAALWGITVGGAQALLESFGNLVPLKQMFPRAFGVVRKEILNGLAERIAARVVRAGRAFALVEIEEIIVEELQGVTLNAALKVFDENQDLFEGWSETGLRTALATLPFAGVTGVAVSLQRVTPAGERLLSDAEKTAQGLRQDPKTGSWYKPMKLPSALQDFLDDERGALGFAPEPEELQITAESILASEEQVIEGEFAGLPTGATNYVRKVVTVGDTTISVEGQTSAKLKEADGTVRETTRADAKWGVVTDTTTAERSQIDRKEFSTE</sequence>
<organism evidence="1">
    <name type="scientific">marine sediment metagenome</name>
    <dbReference type="NCBI Taxonomy" id="412755"/>
    <lineage>
        <taxon>unclassified sequences</taxon>
        <taxon>metagenomes</taxon>
        <taxon>ecological metagenomes</taxon>
    </lineage>
</organism>
<dbReference type="EMBL" id="LAZR01016657">
    <property type="protein sequence ID" value="KKM03553.1"/>
    <property type="molecule type" value="Genomic_DNA"/>
</dbReference>
<evidence type="ECO:0000313" key="1">
    <source>
        <dbReference type="EMBL" id="KKM03553.1"/>
    </source>
</evidence>
<name>A0A0F9JXA2_9ZZZZ</name>
<protein>
    <submittedName>
        <fullName evidence="1">Uncharacterized protein</fullName>
    </submittedName>
</protein>
<dbReference type="AlphaFoldDB" id="A0A0F9JXA2"/>
<proteinExistence type="predicted"/>